<reference evidence="2 3" key="1">
    <citation type="submission" date="2016-06" db="EMBL/GenBank/DDBJ databases">
        <title>The Draft Genome Sequence and Annotation of the Desert Woodrat Neotoma lepida.</title>
        <authorList>
            <person name="Campbell M."/>
            <person name="Oakeson K.F."/>
            <person name="Yandell M."/>
            <person name="Halpert J.R."/>
            <person name="Dearing D."/>
        </authorList>
    </citation>
    <scope>NUCLEOTIDE SEQUENCE [LARGE SCALE GENOMIC DNA]</scope>
    <source>
        <strain evidence="2">417</strain>
        <tissue evidence="2">Liver</tissue>
    </source>
</reference>
<evidence type="ECO:0000313" key="2">
    <source>
        <dbReference type="EMBL" id="OBS65526.1"/>
    </source>
</evidence>
<dbReference type="Proteomes" id="UP000092124">
    <property type="component" value="Unassembled WGS sequence"/>
</dbReference>
<keyword evidence="3" id="KW-1185">Reference proteome</keyword>
<feature type="compositionally biased region" description="Basic and acidic residues" evidence="1">
    <location>
        <begin position="241"/>
        <end position="262"/>
    </location>
</feature>
<proteinExistence type="predicted"/>
<organism evidence="2 3">
    <name type="scientific">Neotoma lepida</name>
    <name type="common">Desert woodrat</name>
    <dbReference type="NCBI Taxonomy" id="56216"/>
    <lineage>
        <taxon>Eukaryota</taxon>
        <taxon>Metazoa</taxon>
        <taxon>Chordata</taxon>
        <taxon>Craniata</taxon>
        <taxon>Vertebrata</taxon>
        <taxon>Euteleostomi</taxon>
        <taxon>Mammalia</taxon>
        <taxon>Eutheria</taxon>
        <taxon>Euarchontoglires</taxon>
        <taxon>Glires</taxon>
        <taxon>Rodentia</taxon>
        <taxon>Myomorpha</taxon>
        <taxon>Muroidea</taxon>
        <taxon>Cricetidae</taxon>
        <taxon>Neotominae</taxon>
        <taxon>Neotoma</taxon>
    </lineage>
</organism>
<feature type="compositionally biased region" description="Low complexity" evidence="1">
    <location>
        <begin position="205"/>
        <end position="217"/>
    </location>
</feature>
<accession>A0A1A6GH25</accession>
<feature type="compositionally biased region" description="Low complexity" evidence="1">
    <location>
        <begin position="170"/>
        <end position="182"/>
    </location>
</feature>
<gene>
    <name evidence="2" type="ORF">A6R68_05934</name>
</gene>
<evidence type="ECO:0000256" key="1">
    <source>
        <dbReference type="SAM" id="MobiDB-lite"/>
    </source>
</evidence>
<comment type="caution">
    <text evidence="2">The sequence shown here is derived from an EMBL/GenBank/DDBJ whole genome shotgun (WGS) entry which is preliminary data.</text>
</comment>
<sequence length="262" mass="28866">MKHLWLKDSEELLKLSSSLEMLSSKPNLNIVTAINIHHQIKPVKSSVATTPSCFPMVHLPLNSTGSEPALPTYTFLAKHSFHDNDKIIMKKGSRRLSMPDILWCQQNRNLFPKVAPECDPVAAHLMRSSFQERYMTSKAMALGSTSSENNFSRNKIAQMAPQSEANLKNSSSPQSTSSVISSRKATQGVTTISTCHKERSSFLCETSEPSSTSTQPQAALEEGEEESSELFPKIVLLPISPKEKPCFPEESGSNRKGENGVT</sequence>
<evidence type="ECO:0000313" key="3">
    <source>
        <dbReference type="Proteomes" id="UP000092124"/>
    </source>
</evidence>
<name>A0A1A6GH25_NEOLE</name>
<dbReference type="EMBL" id="LZPO01096029">
    <property type="protein sequence ID" value="OBS65526.1"/>
    <property type="molecule type" value="Genomic_DNA"/>
</dbReference>
<dbReference type="AlphaFoldDB" id="A0A1A6GH25"/>
<feature type="region of interest" description="Disordered" evidence="1">
    <location>
        <begin position="161"/>
        <end position="262"/>
    </location>
</feature>
<feature type="compositionally biased region" description="Polar residues" evidence="1">
    <location>
        <begin position="183"/>
        <end position="194"/>
    </location>
</feature>
<protein>
    <submittedName>
        <fullName evidence="2">Uncharacterized protein</fullName>
    </submittedName>
</protein>